<proteinExistence type="predicted"/>
<evidence type="ECO:0000313" key="2">
    <source>
        <dbReference type="Proteomes" id="UP000448292"/>
    </source>
</evidence>
<reference evidence="1 2" key="1">
    <citation type="submission" date="2018-06" db="EMBL/GenBank/DDBJ databases">
        <title>Complete genome of Desulfovibrio indonesiensis P37SLT.</title>
        <authorList>
            <person name="Crispim J.S."/>
            <person name="Vidigal P.M.P."/>
            <person name="Silva L.C.F."/>
            <person name="Laguardia C.N."/>
            <person name="Araujo L.C."/>
            <person name="Dias R.S."/>
            <person name="Sousa M.P."/>
            <person name="Paula S.O."/>
            <person name="Silva C."/>
        </authorList>
    </citation>
    <scope>NUCLEOTIDE SEQUENCE [LARGE SCALE GENOMIC DNA]</scope>
    <source>
        <strain evidence="1 2">P37SLT</strain>
    </source>
</reference>
<gene>
    <name evidence="1" type="ORF">DPQ33_15585</name>
</gene>
<dbReference type="EMBL" id="QMIE01000017">
    <property type="protein sequence ID" value="TVM15383.1"/>
    <property type="molecule type" value="Genomic_DNA"/>
</dbReference>
<name>A0A7M3MBA1_9BACT</name>
<dbReference type="AlphaFoldDB" id="A0A7M3MBA1"/>
<dbReference type="Proteomes" id="UP000448292">
    <property type="component" value="Unassembled WGS sequence"/>
</dbReference>
<dbReference type="RefSeq" id="WP_144304153.1">
    <property type="nucleotide sequence ID" value="NZ_QMIE01000017.1"/>
</dbReference>
<evidence type="ECO:0000313" key="1">
    <source>
        <dbReference type="EMBL" id="TVM15383.1"/>
    </source>
</evidence>
<protein>
    <submittedName>
        <fullName evidence="1">Uncharacterized protein</fullName>
    </submittedName>
</protein>
<organism evidence="1 2">
    <name type="scientific">Oceanidesulfovibrio indonesiensis</name>
    <dbReference type="NCBI Taxonomy" id="54767"/>
    <lineage>
        <taxon>Bacteria</taxon>
        <taxon>Pseudomonadati</taxon>
        <taxon>Thermodesulfobacteriota</taxon>
        <taxon>Desulfovibrionia</taxon>
        <taxon>Desulfovibrionales</taxon>
        <taxon>Desulfovibrionaceae</taxon>
        <taxon>Oceanidesulfovibrio</taxon>
    </lineage>
</organism>
<dbReference type="OrthoDB" id="5453322at2"/>
<accession>A0A7M3MBA1</accession>
<comment type="caution">
    <text evidence="1">The sequence shown here is derived from an EMBL/GenBank/DDBJ whole genome shotgun (WGS) entry which is preliminary data.</text>
</comment>
<sequence length="194" mass="21812">MGTPRKKGAKKPRHTIEVVEATPYFDMEQFMMLSQSKRLEAKELELADRMFARWKDHLHIRRIQAAGETFLLVWLDKFVEDEVNATWESSPSQSFILNSLAQAILMAAVREQLPHVATEGCAPVPRPSRALREALEETGVRWEEHATLSRQYAMLTPMDSGSGCGGCFLKSECPKMTLGEMFQGEIPGATPDES</sequence>
<keyword evidence="2" id="KW-1185">Reference proteome</keyword>